<dbReference type="Pfam" id="PF08240">
    <property type="entry name" value="ADH_N"/>
    <property type="match status" value="1"/>
</dbReference>
<keyword evidence="8" id="KW-1185">Reference proteome</keyword>
<reference evidence="8" key="2">
    <citation type="journal article" date="2018" name="Nat. Commun.">
        <title>Extreme sensitivity to ultraviolet light in the fungal pathogen causing white-nose syndrome of bats.</title>
        <authorList>
            <person name="Palmer J.M."/>
            <person name="Drees K.P."/>
            <person name="Foster J.T."/>
            <person name="Lindner D.L."/>
        </authorList>
    </citation>
    <scope>NUCLEOTIDE SEQUENCE [LARGE SCALE GENOMIC DNA]</scope>
    <source>
        <strain evidence="8">UAMH 10579</strain>
    </source>
</reference>
<evidence type="ECO:0000259" key="6">
    <source>
        <dbReference type="SMART" id="SM00829"/>
    </source>
</evidence>
<keyword evidence="1 5" id="KW-0479">Metal-binding</keyword>
<evidence type="ECO:0000313" key="8">
    <source>
        <dbReference type="Proteomes" id="UP000091956"/>
    </source>
</evidence>
<dbReference type="PANTHER" id="PTHR43880:SF12">
    <property type="entry name" value="ALCOHOL DEHYDROGENASE CLASS-3"/>
    <property type="match status" value="1"/>
</dbReference>
<evidence type="ECO:0000256" key="4">
    <source>
        <dbReference type="ARBA" id="ARBA00023027"/>
    </source>
</evidence>
<accession>A0A1B8GPE4</accession>
<comment type="cofactor">
    <cofactor evidence="5">
        <name>Zn(2+)</name>
        <dbReference type="ChEBI" id="CHEBI:29105"/>
    </cofactor>
</comment>
<dbReference type="Proteomes" id="UP000091956">
    <property type="component" value="Unassembled WGS sequence"/>
</dbReference>
<comment type="similarity">
    <text evidence="5">Belongs to the zinc-containing alcohol dehydrogenase family.</text>
</comment>
<dbReference type="GeneID" id="28838415"/>
<dbReference type="AlphaFoldDB" id="A0A1B8GPE4"/>
<dbReference type="Pfam" id="PF00107">
    <property type="entry name" value="ADH_zinc_N"/>
    <property type="match status" value="1"/>
</dbReference>
<protein>
    <recommendedName>
        <fullName evidence="6">Enoyl reductase (ER) domain-containing protein</fullName>
    </recommendedName>
</protein>
<dbReference type="InterPro" id="IPR013149">
    <property type="entry name" value="ADH-like_C"/>
</dbReference>
<dbReference type="RefSeq" id="XP_018131448.1">
    <property type="nucleotide sequence ID" value="XM_018274495.2"/>
</dbReference>
<evidence type="ECO:0000256" key="1">
    <source>
        <dbReference type="ARBA" id="ARBA00022723"/>
    </source>
</evidence>
<keyword evidence="2 5" id="KW-0862">Zinc</keyword>
<dbReference type="Gene3D" id="3.40.50.720">
    <property type="entry name" value="NAD(P)-binding Rossmann-like Domain"/>
    <property type="match status" value="1"/>
</dbReference>
<dbReference type="SMART" id="SM00829">
    <property type="entry name" value="PKS_ER"/>
    <property type="match status" value="1"/>
</dbReference>
<dbReference type="InterPro" id="IPR020843">
    <property type="entry name" value="ER"/>
</dbReference>
<dbReference type="GO" id="GO:0005829">
    <property type="term" value="C:cytosol"/>
    <property type="evidence" value="ECO:0007669"/>
    <property type="project" value="TreeGrafter"/>
</dbReference>
<dbReference type="STRING" id="342668.A0A1B8GPE4"/>
<dbReference type="InterPro" id="IPR013154">
    <property type="entry name" value="ADH-like_N"/>
</dbReference>
<gene>
    <name evidence="7" type="ORF">VE01_05029</name>
</gene>
<dbReference type="InterPro" id="IPR011032">
    <property type="entry name" value="GroES-like_sf"/>
</dbReference>
<keyword evidence="4" id="KW-0520">NAD</keyword>
<proteinExistence type="inferred from homology"/>
<sequence length="386" mass="40975">MVTATALVLKAANSNFQVERVELKRLQPEEVLVELRATGVCHTDISVQQGKIEAVFPVVLGHEGAGIVREVGANVDNVQVGDHVLLSYSYCNQCRHCQRGKTYQCVKMAERNFAACRPDGSSPMEWRGASLRGCFFGQSSFSSVALVQATSCVKVDKDMPLASLAPLGCGVQTGAGAVYNVLRPVDAGMQSVVIFGIGGVGSAAIMAAKVISEDHAGILTTIIAVDLSEKRLELAKQLGATHVINPSTTESVVEAIHRVTDPDGLEGAIDCTGVVAVINDMIVALGPGGRAVTIGAPPASAKMSIQVFPFINGCKSYEGSNAGNSNSSEFLPFLVELFRQGRLPIEMLQRQYKPTEVNEAVAAMLEGKVVKPVILWPEEQIQLVGN</sequence>
<dbReference type="PANTHER" id="PTHR43880">
    <property type="entry name" value="ALCOHOL DEHYDROGENASE"/>
    <property type="match status" value="1"/>
</dbReference>
<keyword evidence="3" id="KW-0560">Oxidoreductase</keyword>
<reference evidence="7 8" key="1">
    <citation type="submission" date="2016-03" db="EMBL/GenBank/DDBJ databases">
        <title>Comparative genomics of Pseudogymnoascus destructans, the fungus causing white-nose syndrome of bats.</title>
        <authorList>
            <person name="Palmer J.M."/>
            <person name="Drees K.P."/>
            <person name="Foster J.T."/>
            <person name="Lindner D.L."/>
        </authorList>
    </citation>
    <scope>NUCLEOTIDE SEQUENCE [LARGE SCALE GENOMIC DNA]</scope>
    <source>
        <strain evidence="7 8">UAMH 10579</strain>
    </source>
</reference>
<dbReference type="SUPFAM" id="SSF51735">
    <property type="entry name" value="NAD(P)-binding Rossmann-fold domains"/>
    <property type="match status" value="1"/>
</dbReference>
<dbReference type="InterPro" id="IPR002328">
    <property type="entry name" value="ADH_Zn_CS"/>
</dbReference>
<name>A0A1B8GPE4_9PEZI</name>
<dbReference type="SUPFAM" id="SSF50129">
    <property type="entry name" value="GroES-like"/>
    <property type="match status" value="1"/>
</dbReference>
<evidence type="ECO:0000313" key="7">
    <source>
        <dbReference type="EMBL" id="OBT97715.1"/>
    </source>
</evidence>
<dbReference type="CDD" id="cd08278">
    <property type="entry name" value="benzyl_alcohol_DH"/>
    <property type="match status" value="1"/>
</dbReference>
<evidence type="ECO:0000256" key="5">
    <source>
        <dbReference type="RuleBase" id="RU361277"/>
    </source>
</evidence>
<evidence type="ECO:0000256" key="3">
    <source>
        <dbReference type="ARBA" id="ARBA00023002"/>
    </source>
</evidence>
<dbReference type="GO" id="GO:0008270">
    <property type="term" value="F:zinc ion binding"/>
    <property type="evidence" value="ECO:0007669"/>
    <property type="project" value="InterPro"/>
</dbReference>
<organism evidence="7 8">
    <name type="scientific">Pseudogymnoascus verrucosus</name>
    <dbReference type="NCBI Taxonomy" id="342668"/>
    <lineage>
        <taxon>Eukaryota</taxon>
        <taxon>Fungi</taxon>
        <taxon>Dikarya</taxon>
        <taxon>Ascomycota</taxon>
        <taxon>Pezizomycotina</taxon>
        <taxon>Leotiomycetes</taxon>
        <taxon>Thelebolales</taxon>
        <taxon>Thelebolaceae</taxon>
        <taxon>Pseudogymnoascus</taxon>
    </lineage>
</organism>
<dbReference type="Gene3D" id="3.90.180.10">
    <property type="entry name" value="Medium-chain alcohol dehydrogenases, catalytic domain"/>
    <property type="match status" value="1"/>
</dbReference>
<dbReference type="GO" id="GO:0046294">
    <property type="term" value="P:formaldehyde catabolic process"/>
    <property type="evidence" value="ECO:0007669"/>
    <property type="project" value="TreeGrafter"/>
</dbReference>
<dbReference type="InterPro" id="IPR036291">
    <property type="entry name" value="NAD(P)-bd_dom_sf"/>
</dbReference>
<evidence type="ECO:0000256" key="2">
    <source>
        <dbReference type="ARBA" id="ARBA00022833"/>
    </source>
</evidence>
<dbReference type="GO" id="GO:0051903">
    <property type="term" value="F:S-(hydroxymethyl)glutathione dehydrogenase [NAD(P)+] activity"/>
    <property type="evidence" value="ECO:0007669"/>
    <property type="project" value="TreeGrafter"/>
</dbReference>
<feature type="domain" description="Enoyl reductase (ER)" evidence="6">
    <location>
        <begin position="11"/>
        <end position="374"/>
    </location>
</feature>
<dbReference type="PROSITE" id="PS00059">
    <property type="entry name" value="ADH_ZINC"/>
    <property type="match status" value="1"/>
</dbReference>
<dbReference type="EMBL" id="KV460220">
    <property type="protein sequence ID" value="OBT97715.1"/>
    <property type="molecule type" value="Genomic_DNA"/>
</dbReference>